<comment type="catalytic activity">
    <reaction evidence="1">
        <text>ATP + H2O = AMP + diphosphate + H(+)</text>
        <dbReference type="Rhea" id="RHEA:14245"/>
        <dbReference type="ChEBI" id="CHEBI:15377"/>
        <dbReference type="ChEBI" id="CHEBI:15378"/>
        <dbReference type="ChEBI" id="CHEBI:30616"/>
        <dbReference type="ChEBI" id="CHEBI:33019"/>
        <dbReference type="ChEBI" id="CHEBI:456215"/>
        <dbReference type="EC" id="3.6.1.8"/>
    </reaction>
</comment>
<evidence type="ECO:0000256" key="3">
    <source>
        <dbReference type="ARBA" id="ARBA00066372"/>
    </source>
</evidence>
<dbReference type="InterPro" id="IPR004518">
    <property type="entry name" value="MazG-like_dom"/>
</dbReference>
<evidence type="ECO:0000313" key="6">
    <source>
        <dbReference type="EMBL" id="MBI4251517.1"/>
    </source>
</evidence>
<dbReference type="GO" id="GO:0047693">
    <property type="term" value="F:ATP diphosphatase activity"/>
    <property type="evidence" value="ECO:0007669"/>
    <property type="project" value="UniProtKB-EC"/>
</dbReference>
<organism evidence="6 7">
    <name type="scientific">Tectimicrobiota bacterium</name>
    <dbReference type="NCBI Taxonomy" id="2528274"/>
    <lineage>
        <taxon>Bacteria</taxon>
        <taxon>Pseudomonadati</taxon>
        <taxon>Nitrospinota/Tectimicrobiota group</taxon>
        <taxon>Candidatus Tectimicrobiota</taxon>
    </lineage>
</organism>
<comment type="similarity">
    <text evidence="2">Belongs to the nucleoside triphosphate pyrophosphohydrolase family.</text>
</comment>
<dbReference type="PANTHER" id="PTHR30522:SF0">
    <property type="entry name" value="NUCLEOSIDE TRIPHOSPHATE PYROPHOSPHOHYDROLASE"/>
    <property type="match status" value="1"/>
</dbReference>
<dbReference type="Gene3D" id="1.10.287.1080">
    <property type="entry name" value="MazG-like"/>
    <property type="match status" value="2"/>
</dbReference>
<dbReference type="GO" id="GO:0046081">
    <property type="term" value="P:dUTP catabolic process"/>
    <property type="evidence" value="ECO:0007669"/>
    <property type="project" value="TreeGrafter"/>
</dbReference>
<feature type="domain" description="NTP pyrophosphohydrolase MazG-like" evidence="5">
    <location>
        <begin position="37"/>
        <end position="110"/>
    </location>
</feature>
<dbReference type="Proteomes" id="UP000752292">
    <property type="component" value="Unassembled WGS sequence"/>
</dbReference>
<evidence type="ECO:0000259" key="5">
    <source>
        <dbReference type="Pfam" id="PF03819"/>
    </source>
</evidence>
<dbReference type="PANTHER" id="PTHR30522">
    <property type="entry name" value="NUCLEOSIDE TRIPHOSPHATE PYROPHOSPHOHYDROLASE"/>
    <property type="match status" value="1"/>
</dbReference>
<feature type="domain" description="NTP pyrophosphohydrolase MazG-like" evidence="5">
    <location>
        <begin position="183"/>
        <end position="238"/>
    </location>
</feature>
<dbReference type="InterPro" id="IPR048011">
    <property type="entry name" value="NTP-PPase_MazG-like_C"/>
</dbReference>
<evidence type="ECO:0000256" key="2">
    <source>
        <dbReference type="ARBA" id="ARBA00061115"/>
    </source>
</evidence>
<comment type="caution">
    <text evidence="6">The sequence shown here is derived from an EMBL/GenBank/DDBJ whole genome shotgun (WGS) entry which is preliminary data.</text>
</comment>
<accession>A0A932ZSZ3</accession>
<dbReference type="NCBIfam" id="NF007113">
    <property type="entry name" value="PRK09562.1"/>
    <property type="match status" value="1"/>
</dbReference>
<dbReference type="CDD" id="cd11529">
    <property type="entry name" value="NTP-PPase_MazG_Cterm"/>
    <property type="match status" value="1"/>
</dbReference>
<dbReference type="Pfam" id="PF03819">
    <property type="entry name" value="MazG"/>
    <property type="match status" value="2"/>
</dbReference>
<dbReference type="InterPro" id="IPR048015">
    <property type="entry name" value="NTP-PPase_MazG-like_N"/>
</dbReference>
<dbReference type="FunFam" id="1.10.287.1080:FF:000001">
    <property type="entry name" value="Nucleoside triphosphate pyrophosphohydrolase"/>
    <property type="match status" value="1"/>
</dbReference>
<dbReference type="AlphaFoldDB" id="A0A932ZSZ3"/>
<dbReference type="EC" id="3.6.1.8" evidence="3"/>
<gene>
    <name evidence="6" type="primary">mazG</name>
    <name evidence="6" type="ORF">HY618_03575</name>
</gene>
<evidence type="ECO:0000256" key="1">
    <source>
        <dbReference type="ARBA" id="ARBA00052141"/>
    </source>
</evidence>
<dbReference type="GO" id="GO:0046061">
    <property type="term" value="P:dATP catabolic process"/>
    <property type="evidence" value="ECO:0007669"/>
    <property type="project" value="TreeGrafter"/>
</dbReference>
<dbReference type="GO" id="GO:0006950">
    <property type="term" value="P:response to stress"/>
    <property type="evidence" value="ECO:0007669"/>
    <property type="project" value="UniProtKB-ARBA"/>
</dbReference>
<dbReference type="EMBL" id="JACQRX010000158">
    <property type="protein sequence ID" value="MBI4251517.1"/>
    <property type="molecule type" value="Genomic_DNA"/>
</dbReference>
<evidence type="ECO:0000256" key="4">
    <source>
        <dbReference type="ARBA" id="ARBA00074799"/>
    </source>
</evidence>
<sequence>MPHTPDSGGKAPDGFDRALEVMARLRALDGCPWDREQDHKSLKPYLIEEAYEVLEAIDAGDAARLREELGDLLLQVIFHCQLARERGLFDAFEVAQGLAEKMIERHPHVFGEGQGRTSAEVLRNWEIQKRNGRARDGGEAGSPSILDGVPAALPALLRAQRLQGKAARVGFDWKDAEGPSKKVEEEWAELQRAVRAKDPAALERELGDFLFAAVNLARKLRVDAEQAAQASIGRFTARFHFIEAALRARGLSPEQVPLEELDRLWEEAKARGAGPSPA</sequence>
<reference evidence="6" key="1">
    <citation type="submission" date="2020-07" db="EMBL/GenBank/DDBJ databases">
        <title>Huge and variable diversity of episymbiotic CPR bacteria and DPANN archaea in groundwater ecosystems.</title>
        <authorList>
            <person name="He C.Y."/>
            <person name="Keren R."/>
            <person name="Whittaker M."/>
            <person name="Farag I.F."/>
            <person name="Doudna J."/>
            <person name="Cate J.H.D."/>
            <person name="Banfield J.F."/>
        </authorList>
    </citation>
    <scope>NUCLEOTIDE SEQUENCE</scope>
    <source>
        <strain evidence="6">NC_groundwater_1370_Ag_S-0.2um_69_93</strain>
    </source>
</reference>
<dbReference type="GO" id="GO:0006203">
    <property type="term" value="P:dGTP catabolic process"/>
    <property type="evidence" value="ECO:0007669"/>
    <property type="project" value="TreeGrafter"/>
</dbReference>
<dbReference type="CDD" id="cd11528">
    <property type="entry name" value="NTP-PPase_MazG_Nterm"/>
    <property type="match status" value="1"/>
</dbReference>
<dbReference type="GO" id="GO:0046076">
    <property type="term" value="P:dTTP catabolic process"/>
    <property type="evidence" value="ECO:0007669"/>
    <property type="project" value="TreeGrafter"/>
</dbReference>
<dbReference type="GO" id="GO:0046047">
    <property type="term" value="P:TTP catabolic process"/>
    <property type="evidence" value="ECO:0007669"/>
    <property type="project" value="TreeGrafter"/>
</dbReference>
<dbReference type="SUPFAM" id="SSF101386">
    <property type="entry name" value="all-alpha NTP pyrophosphatases"/>
    <property type="match status" value="2"/>
</dbReference>
<proteinExistence type="inferred from homology"/>
<dbReference type="FunFam" id="1.10.287.1080:FF:000003">
    <property type="entry name" value="Nucleoside triphosphate pyrophosphohydrolase"/>
    <property type="match status" value="1"/>
</dbReference>
<dbReference type="InterPro" id="IPR011551">
    <property type="entry name" value="NTP_PyrPHydrolase_MazG"/>
</dbReference>
<protein>
    <recommendedName>
        <fullName evidence="4">Nucleoside triphosphate pyrophosphohydrolase</fullName>
        <ecNumber evidence="3">3.6.1.8</ecNumber>
    </recommendedName>
</protein>
<name>A0A932ZSZ3_UNCTE</name>
<dbReference type="NCBIfam" id="TIGR00444">
    <property type="entry name" value="mazG"/>
    <property type="match status" value="1"/>
</dbReference>
<evidence type="ECO:0000313" key="7">
    <source>
        <dbReference type="Proteomes" id="UP000752292"/>
    </source>
</evidence>
<keyword evidence="6" id="KW-0378">Hydrolase</keyword>
<dbReference type="GO" id="GO:0046052">
    <property type="term" value="P:UTP catabolic process"/>
    <property type="evidence" value="ECO:0007669"/>
    <property type="project" value="TreeGrafter"/>
</dbReference>